<protein>
    <recommendedName>
        <fullName evidence="6">Protein SSH4</fullName>
    </recommendedName>
</protein>
<dbReference type="SUPFAM" id="SSF49899">
    <property type="entry name" value="Concanavalin A-like lectins/glucanases"/>
    <property type="match status" value="1"/>
</dbReference>
<feature type="compositionally biased region" description="Basic residues" evidence="1">
    <location>
        <begin position="351"/>
        <end position="360"/>
    </location>
</feature>
<evidence type="ECO:0000259" key="3">
    <source>
        <dbReference type="PROSITE" id="PS50897"/>
    </source>
</evidence>
<proteinExistence type="predicted"/>
<feature type="compositionally biased region" description="Polar residues" evidence="1">
    <location>
        <begin position="336"/>
        <end position="350"/>
    </location>
</feature>
<organism evidence="4 5">
    <name type="scientific">Phascolomyces articulosus</name>
    <dbReference type="NCBI Taxonomy" id="60185"/>
    <lineage>
        <taxon>Eukaryota</taxon>
        <taxon>Fungi</taxon>
        <taxon>Fungi incertae sedis</taxon>
        <taxon>Mucoromycota</taxon>
        <taxon>Mucoromycotina</taxon>
        <taxon>Mucoromycetes</taxon>
        <taxon>Mucorales</taxon>
        <taxon>Lichtheimiaceae</taxon>
        <taxon>Phascolomyces</taxon>
    </lineage>
</organism>
<dbReference type="PROSITE" id="PS50897">
    <property type="entry name" value="CTLH"/>
    <property type="match status" value="1"/>
</dbReference>
<reference evidence="4" key="1">
    <citation type="journal article" date="2022" name="IScience">
        <title>Evolution of zygomycete secretomes and the origins of terrestrial fungal ecologies.</title>
        <authorList>
            <person name="Chang Y."/>
            <person name="Wang Y."/>
            <person name="Mondo S."/>
            <person name="Ahrendt S."/>
            <person name="Andreopoulos W."/>
            <person name="Barry K."/>
            <person name="Beard J."/>
            <person name="Benny G.L."/>
            <person name="Blankenship S."/>
            <person name="Bonito G."/>
            <person name="Cuomo C."/>
            <person name="Desiro A."/>
            <person name="Gervers K.A."/>
            <person name="Hundley H."/>
            <person name="Kuo A."/>
            <person name="LaButti K."/>
            <person name="Lang B.F."/>
            <person name="Lipzen A."/>
            <person name="O'Donnell K."/>
            <person name="Pangilinan J."/>
            <person name="Reynolds N."/>
            <person name="Sandor L."/>
            <person name="Smith M.E."/>
            <person name="Tsang A."/>
            <person name="Grigoriev I.V."/>
            <person name="Stajich J.E."/>
            <person name="Spatafora J.W."/>
        </authorList>
    </citation>
    <scope>NUCLEOTIDE SEQUENCE</scope>
    <source>
        <strain evidence="4">RSA 2281</strain>
    </source>
</reference>
<evidence type="ECO:0008006" key="6">
    <source>
        <dbReference type="Google" id="ProtNLM"/>
    </source>
</evidence>
<dbReference type="Gene3D" id="2.60.120.920">
    <property type="match status" value="1"/>
</dbReference>
<dbReference type="CDD" id="cd12909">
    <property type="entry name" value="SPRY_RanBP9_10"/>
    <property type="match status" value="1"/>
</dbReference>
<feature type="region of interest" description="Disordered" evidence="1">
    <location>
        <begin position="483"/>
        <end position="550"/>
    </location>
</feature>
<dbReference type="Pfam" id="PF00622">
    <property type="entry name" value="SPRY"/>
    <property type="match status" value="1"/>
</dbReference>
<feature type="domain" description="CTLH" evidence="3">
    <location>
        <begin position="436"/>
        <end position="486"/>
    </location>
</feature>
<dbReference type="InterPro" id="IPR024964">
    <property type="entry name" value="CTLH/CRA"/>
</dbReference>
<dbReference type="InterPro" id="IPR001870">
    <property type="entry name" value="B30.2/SPRY"/>
</dbReference>
<dbReference type="Pfam" id="PF10607">
    <property type="entry name" value="CTLH"/>
    <property type="match status" value="1"/>
</dbReference>
<dbReference type="InterPro" id="IPR013320">
    <property type="entry name" value="ConA-like_dom_sf"/>
</dbReference>
<dbReference type="SMART" id="SM00668">
    <property type="entry name" value="CTLH"/>
    <property type="match status" value="1"/>
</dbReference>
<feature type="domain" description="B30.2/SPRY" evidence="2">
    <location>
        <begin position="122"/>
        <end position="310"/>
    </location>
</feature>
<keyword evidence="5" id="KW-1185">Reference proteome</keyword>
<dbReference type="InterPro" id="IPR006594">
    <property type="entry name" value="LisH"/>
</dbReference>
<dbReference type="InterPro" id="IPR003877">
    <property type="entry name" value="SPRY_dom"/>
</dbReference>
<dbReference type="PROSITE" id="PS50188">
    <property type="entry name" value="B302_SPRY"/>
    <property type="match status" value="1"/>
</dbReference>
<accession>A0AAD5P8I9</accession>
<dbReference type="InterPro" id="IPR006595">
    <property type="entry name" value="CTLH_C"/>
</dbReference>
<feature type="region of interest" description="Disordered" evidence="1">
    <location>
        <begin position="332"/>
        <end position="380"/>
    </location>
</feature>
<comment type="caution">
    <text evidence="4">The sequence shown here is derived from an EMBL/GenBank/DDBJ whole genome shotgun (WGS) entry which is preliminary data.</text>
</comment>
<dbReference type="EMBL" id="JAIXMP010000039">
    <property type="protein sequence ID" value="KAI9248222.1"/>
    <property type="molecule type" value="Genomic_DNA"/>
</dbReference>
<evidence type="ECO:0000256" key="1">
    <source>
        <dbReference type="SAM" id="MobiDB-lite"/>
    </source>
</evidence>
<reference evidence="4" key="2">
    <citation type="submission" date="2023-02" db="EMBL/GenBank/DDBJ databases">
        <authorList>
            <consortium name="DOE Joint Genome Institute"/>
            <person name="Mondo S.J."/>
            <person name="Chang Y."/>
            <person name="Wang Y."/>
            <person name="Ahrendt S."/>
            <person name="Andreopoulos W."/>
            <person name="Barry K."/>
            <person name="Beard J."/>
            <person name="Benny G.L."/>
            <person name="Blankenship S."/>
            <person name="Bonito G."/>
            <person name="Cuomo C."/>
            <person name="Desiro A."/>
            <person name="Gervers K.A."/>
            <person name="Hundley H."/>
            <person name="Kuo A."/>
            <person name="LaButti K."/>
            <person name="Lang B.F."/>
            <person name="Lipzen A."/>
            <person name="O'Donnell K."/>
            <person name="Pangilinan J."/>
            <person name="Reynolds N."/>
            <person name="Sandor L."/>
            <person name="Smith M.W."/>
            <person name="Tsang A."/>
            <person name="Grigoriev I.V."/>
            <person name="Stajich J.E."/>
            <person name="Spatafora J.W."/>
        </authorList>
    </citation>
    <scope>NUCLEOTIDE SEQUENCE</scope>
    <source>
        <strain evidence="4">RSA 2281</strain>
    </source>
</reference>
<dbReference type="PANTHER" id="PTHR12864">
    <property type="entry name" value="RAN BINDING PROTEIN 9-RELATED"/>
    <property type="match status" value="1"/>
</dbReference>
<dbReference type="InterPro" id="IPR043136">
    <property type="entry name" value="B30.2/SPRY_sf"/>
</dbReference>
<dbReference type="InterPro" id="IPR050618">
    <property type="entry name" value="Ubq-SigPath_Reg"/>
</dbReference>
<gene>
    <name evidence="4" type="ORF">BDA99DRAFT_230887</name>
</gene>
<evidence type="ECO:0000313" key="5">
    <source>
        <dbReference type="Proteomes" id="UP001209540"/>
    </source>
</evidence>
<dbReference type="PROSITE" id="PS50896">
    <property type="entry name" value="LISH"/>
    <property type="match status" value="1"/>
</dbReference>
<dbReference type="InterPro" id="IPR035782">
    <property type="entry name" value="SPRY_RanBP9/10"/>
</dbReference>
<evidence type="ECO:0000259" key="2">
    <source>
        <dbReference type="PROSITE" id="PS50188"/>
    </source>
</evidence>
<dbReference type="SMART" id="SM00449">
    <property type="entry name" value="SPRY"/>
    <property type="match status" value="1"/>
</dbReference>
<sequence>MSSPSYSTLFDFAPRHANFRTRSHASAILAFQQHHRAAAVAAAGLTATHSSSSSSSLPSSRPISSCPISRKRRTIKDEITCFIERHALGPPHYPAYLKNTLYAFMVQEQYTLYSTQQLSTDTLIPQDSITAALISHDLRLPTAWNPEDKGEYVDMSEDCLELTYQGAGKEDADISAVRANYPFRPQCGIFYYEVEIISKGLDGHIGIGFCWSSNSLDRLPGWEEHSWGYHGDDGHLFSGPGTSQPYGPKFGTGDIIGCGFDFRTMSSFYTKNGVYLGIAFENVTGRSIFPFVGFKTPGEKLRANFGQHDFKFDMMHYFKEEQQNTLNHILFHPSPSRYTKQNNVGSSNMNNKKRKEKHRSQLQPQKIHFPSSKSASQYHQQKQLQDQVVLDYLLHHGYTQSATLLRRSIQHDGTTMDAVDQEQDPKYIDAQSRSDIRTAIMQGNVEEAITLCHDKYPQLLEKNLELLFRLRCRRFIDLVYKAQQQQQNTSDPMEVDNNNTSLTNISSPPLRQHAGTKRRRPSHNEHSPIVPDQDDSMQDHPLQHNNPVEEGEYVDGFENEMFREIMIYGQQLQQEYSAWVEQRPAMKAELMVRQWET</sequence>
<evidence type="ECO:0000313" key="4">
    <source>
        <dbReference type="EMBL" id="KAI9248222.1"/>
    </source>
</evidence>
<dbReference type="AlphaFoldDB" id="A0AAD5P8I9"/>
<feature type="compositionally biased region" description="Polar residues" evidence="1">
    <location>
        <begin position="483"/>
        <end position="509"/>
    </location>
</feature>
<name>A0AAD5P8I9_9FUNG</name>
<dbReference type="Proteomes" id="UP001209540">
    <property type="component" value="Unassembled WGS sequence"/>
</dbReference>